<evidence type="ECO:0000256" key="6">
    <source>
        <dbReference type="ARBA" id="ARBA00023204"/>
    </source>
</evidence>
<dbReference type="InterPro" id="IPR015360">
    <property type="entry name" value="XPC-bd"/>
</dbReference>
<dbReference type="GO" id="GO:0003684">
    <property type="term" value="F:damaged DNA binding"/>
    <property type="evidence" value="ECO:0007669"/>
    <property type="project" value="UniProtKB-UniRule"/>
</dbReference>
<dbReference type="GO" id="GO:0043130">
    <property type="term" value="F:ubiquitin binding"/>
    <property type="evidence" value="ECO:0007669"/>
    <property type="project" value="UniProtKB-UniRule"/>
</dbReference>
<evidence type="ECO:0000256" key="3">
    <source>
        <dbReference type="ARBA" id="ARBA00022737"/>
    </source>
</evidence>
<dbReference type="PANTHER" id="PTHR10621:SF0">
    <property type="entry name" value="UV EXCISION REPAIR PROTEIN RAD23"/>
    <property type="match status" value="1"/>
</dbReference>
<dbReference type="SMART" id="SM00213">
    <property type="entry name" value="UBQ"/>
    <property type="match status" value="1"/>
</dbReference>
<dbReference type="Gene3D" id="1.10.10.540">
    <property type="entry name" value="XPC-binding domain"/>
    <property type="match status" value="1"/>
</dbReference>
<dbReference type="InterPro" id="IPR006636">
    <property type="entry name" value="STI1_HS-bd"/>
</dbReference>
<dbReference type="PROSITE" id="PS50030">
    <property type="entry name" value="UBA"/>
    <property type="match status" value="2"/>
</dbReference>
<name>A0A7J7JMU2_BUGNE</name>
<dbReference type="GO" id="GO:0000502">
    <property type="term" value="C:proteasome complex"/>
    <property type="evidence" value="ECO:0007669"/>
    <property type="project" value="UniProtKB-KW"/>
</dbReference>
<feature type="compositionally biased region" description="Polar residues" evidence="9">
    <location>
        <begin position="149"/>
        <end position="158"/>
    </location>
</feature>
<dbReference type="Pfam" id="PF09280">
    <property type="entry name" value="XPC-binding"/>
    <property type="match status" value="1"/>
</dbReference>
<evidence type="ECO:0000256" key="7">
    <source>
        <dbReference type="ARBA" id="ARBA00023242"/>
    </source>
</evidence>
<feature type="compositionally biased region" description="Low complexity" evidence="9">
    <location>
        <begin position="226"/>
        <end position="254"/>
    </location>
</feature>
<dbReference type="PRINTS" id="PR01839">
    <property type="entry name" value="RAD23PROTEIN"/>
</dbReference>
<dbReference type="InterPro" id="IPR009060">
    <property type="entry name" value="UBA-like_sf"/>
</dbReference>
<dbReference type="CDD" id="cd01805">
    <property type="entry name" value="Ubl_Rad23"/>
    <property type="match status" value="1"/>
</dbReference>
<evidence type="ECO:0000313" key="13">
    <source>
        <dbReference type="Proteomes" id="UP000593567"/>
    </source>
</evidence>
<dbReference type="Pfam" id="PF00240">
    <property type="entry name" value="ubiquitin"/>
    <property type="match status" value="1"/>
</dbReference>
<reference evidence="12" key="1">
    <citation type="submission" date="2020-06" db="EMBL/GenBank/DDBJ databases">
        <title>Draft genome of Bugula neritina, a colonial animal packing powerful symbionts and potential medicines.</title>
        <authorList>
            <person name="Rayko M."/>
        </authorList>
    </citation>
    <scope>NUCLEOTIDE SEQUENCE [LARGE SCALE GENOMIC DNA]</scope>
    <source>
        <strain evidence="12">Kwan_BN1</strain>
    </source>
</reference>
<keyword evidence="3" id="KW-0677">Repeat</keyword>
<feature type="region of interest" description="Disordered" evidence="9">
    <location>
        <begin position="129"/>
        <end position="164"/>
    </location>
</feature>
<accession>A0A7J7JMU2</accession>
<dbReference type="EMBL" id="VXIV02002104">
    <property type="protein sequence ID" value="KAF6027357.1"/>
    <property type="molecule type" value="Genomic_DNA"/>
</dbReference>
<dbReference type="FunFam" id="3.10.20.90:FF:000254">
    <property type="entry name" value="UV excision repair protein Rad23"/>
    <property type="match status" value="1"/>
</dbReference>
<comment type="function">
    <text evidence="8">Multiubiquitin chain receptor involved in modulation of proteasomal degradation. Involved in nucleotide excision repair.</text>
</comment>
<evidence type="ECO:0000256" key="1">
    <source>
        <dbReference type="ARBA" id="ARBA00009878"/>
    </source>
</evidence>
<feature type="domain" description="UBA" evidence="10">
    <location>
        <begin position="173"/>
        <end position="213"/>
    </location>
</feature>
<dbReference type="GO" id="GO:0070628">
    <property type="term" value="F:proteasome binding"/>
    <property type="evidence" value="ECO:0007669"/>
    <property type="project" value="TreeGrafter"/>
</dbReference>
<proteinExistence type="inferred from homology"/>
<dbReference type="Pfam" id="PF00627">
    <property type="entry name" value="UBA"/>
    <property type="match status" value="2"/>
</dbReference>
<keyword evidence="5" id="KW-0647">Proteasome</keyword>
<feature type="compositionally biased region" description="Low complexity" evidence="9">
    <location>
        <begin position="129"/>
        <end position="148"/>
    </location>
</feature>
<comment type="similarity">
    <text evidence="1 8">Belongs to the RAD23 family.</text>
</comment>
<dbReference type="GO" id="GO:0006289">
    <property type="term" value="P:nucleotide-excision repair"/>
    <property type="evidence" value="ECO:0007669"/>
    <property type="project" value="UniProtKB-UniRule"/>
</dbReference>
<dbReference type="OrthoDB" id="419317at2759"/>
<dbReference type="SUPFAM" id="SSF54236">
    <property type="entry name" value="Ubiquitin-like"/>
    <property type="match status" value="1"/>
</dbReference>
<keyword evidence="6 8" id="KW-0234">DNA repair</keyword>
<evidence type="ECO:0000256" key="5">
    <source>
        <dbReference type="ARBA" id="ARBA00022942"/>
    </source>
</evidence>
<dbReference type="PROSITE" id="PS50053">
    <property type="entry name" value="UBIQUITIN_2"/>
    <property type="match status" value="1"/>
</dbReference>
<dbReference type="GO" id="GO:0031593">
    <property type="term" value="F:polyubiquitin modification-dependent protein binding"/>
    <property type="evidence" value="ECO:0007669"/>
    <property type="project" value="UniProtKB-UniRule"/>
</dbReference>
<dbReference type="InterPro" id="IPR015940">
    <property type="entry name" value="UBA"/>
</dbReference>
<keyword evidence="7 8" id="KW-0539">Nucleus</keyword>
<feature type="domain" description="UBA" evidence="10">
    <location>
        <begin position="343"/>
        <end position="384"/>
    </location>
</feature>
<sequence length="389" mass="40930">MLVTIKTLQQLTFKIEIDTSSTVKVLKDKIEETKGKDYPADRQKLIYAGRVLEDSKTLAECNIEEKNFLVVMGKPAASPAASPPVTTAAATPTPTTTAPSTATTPAAPVTAAATPTTATESITVATDSAVDSTSAASVTDTAAAPSDSETSASTTTGPGINLVNPENILATGAEYDRLVSEIMSMGFERDQVVAALRASFNNPDRAVEYLMTGIPEIGAPAPAPAAPTTTTTSAAPDAADSTPAPAAGTGASTDQSSADPLDFLRQQPQFQQMRQLVRSNPSLLQPLVQSIGQTNPELLQYITQNQDRFVAMLNEGEDTSAAPEEAPGQELPPPPGTTYIQISPDERAAIDRLKALGFEENLVVQAYFACDKNENLAANFLLQQGWEDD</sequence>
<dbReference type="FunFam" id="1.10.8.10:FF:000003">
    <property type="entry name" value="UV excision repair protein RAD23 homolog"/>
    <property type="match status" value="1"/>
</dbReference>
<keyword evidence="2" id="KW-0597">Phosphoprotein</keyword>
<evidence type="ECO:0000256" key="9">
    <source>
        <dbReference type="SAM" id="MobiDB-lite"/>
    </source>
</evidence>
<feature type="region of interest" description="Disordered" evidence="9">
    <location>
        <begin position="220"/>
        <end position="259"/>
    </location>
</feature>
<evidence type="ECO:0000259" key="10">
    <source>
        <dbReference type="PROSITE" id="PS50030"/>
    </source>
</evidence>
<dbReference type="FunFam" id="1.10.10.540:FF:000001">
    <property type="entry name" value="UV excision repair protein RAD23 B"/>
    <property type="match status" value="1"/>
</dbReference>
<feature type="domain" description="Ubiquitin-like" evidence="11">
    <location>
        <begin position="1"/>
        <end position="78"/>
    </location>
</feature>
<dbReference type="GO" id="GO:0005654">
    <property type="term" value="C:nucleoplasm"/>
    <property type="evidence" value="ECO:0007669"/>
    <property type="project" value="TreeGrafter"/>
</dbReference>
<comment type="caution">
    <text evidence="12">The sequence shown here is derived from an EMBL/GenBank/DDBJ whole genome shotgun (WGS) entry which is preliminary data.</text>
</comment>
<dbReference type="NCBIfam" id="TIGR00601">
    <property type="entry name" value="rad23"/>
    <property type="match status" value="1"/>
</dbReference>
<dbReference type="PANTHER" id="PTHR10621">
    <property type="entry name" value="UV EXCISION REPAIR PROTEIN RAD23"/>
    <property type="match status" value="1"/>
</dbReference>
<dbReference type="SMART" id="SM00165">
    <property type="entry name" value="UBA"/>
    <property type="match status" value="2"/>
</dbReference>
<dbReference type="InterPro" id="IPR004806">
    <property type="entry name" value="Rad23"/>
</dbReference>
<evidence type="ECO:0000313" key="12">
    <source>
        <dbReference type="EMBL" id="KAF6027357.1"/>
    </source>
</evidence>
<evidence type="ECO:0000256" key="2">
    <source>
        <dbReference type="ARBA" id="ARBA00022553"/>
    </source>
</evidence>
<dbReference type="Gene3D" id="3.10.20.90">
    <property type="entry name" value="Phosphatidylinositol 3-kinase Catalytic Subunit, Chain A, domain 1"/>
    <property type="match status" value="1"/>
</dbReference>
<gene>
    <name evidence="12" type="ORF">EB796_014332</name>
</gene>
<evidence type="ECO:0000256" key="8">
    <source>
        <dbReference type="RuleBase" id="RU367049"/>
    </source>
</evidence>
<dbReference type="SMART" id="SM00727">
    <property type="entry name" value="STI1"/>
    <property type="match status" value="1"/>
</dbReference>
<evidence type="ECO:0000259" key="11">
    <source>
        <dbReference type="PROSITE" id="PS50053"/>
    </source>
</evidence>
<dbReference type="SUPFAM" id="SSF101238">
    <property type="entry name" value="XPC-binding domain"/>
    <property type="match status" value="1"/>
</dbReference>
<protein>
    <recommendedName>
        <fullName evidence="8">UV excision repair protein RAD23</fullName>
    </recommendedName>
</protein>
<dbReference type="Gene3D" id="1.10.8.10">
    <property type="entry name" value="DNA helicase RuvA subunit, C-terminal domain"/>
    <property type="match status" value="2"/>
</dbReference>
<dbReference type="CDD" id="cd14380">
    <property type="entry name" value="UBA2_Rad23"/>
    <property type="match status" value="1"/>
</dbReference>
<keyword evidence="13" id="KW-1185">Reference proteome</keyword>
<dbReference type="FunFam" id="1.10.8.10:FF:000002">
    <property type="entry name" value="UV excision repair protein RAD23 homolog"/>
    <property type="match status" value="1"/>
</dbReference>
<comment type="subcellular location">
    <subcellularLocation>
        <location evidence="8">Nucleus</location>
    </subcellularLocation>
    <subcellularLocation>
        <location evidence="8">Cytoplasm</location>
    </subcellularLocation>
</comment>
<feature type="region of interest" description="Disordered" evidence="9">
    <location>
        <begin position="76"/>
        <end position="115"/>
    </location>
</feature>
<dbReference type="InterPro" id="IPR029071">
    <property type="entry name" value="Ubiquitin-like_domsf"/>
</dbReference>
<dbReference type="GO" id="GO:0043161">
    <property type="term" value="P:proteasome-mediated ubiquitin-dependent protein catabolic process"/>
    <property type="evidence" value="ECO:0007669"/>
    <property type="project" value="UniProtKB-UniRule"/>
</dbReference>
<dbReference type="Proteomes" id="UP000593567">
    <property type="component" value="Unassembled WGS sequence"/>
</dbReference>
<keyword evidence="8" id="KW-0963">Cytoplasm</keyword>
<dbReference type="InterPro" id="IPR041811">
    <property type="entry name" value="RAD23A/B_UBA1"/>
</dbReference>
<dbReference type="CDD" id="cd14377">
    <property type="entry name" value="UBA1_Rad23"/>
    <property type="match status" value="1"/>
</dbReference>
<keyword evidence="4 8" id="KW-0227">DNA damage</keyword>
<dbReference type="GO" id="GO:0005829">
    <property type="term" value="C:cytosol"/>
    <property type="evidence" value="ECO:0007669"/>
    <property type="project" value="TreeGrafter"/>
</dbReference>
<dbReference type="SUPFAM" id="SSF46934">
    <property type="entry name" value="UBA-like"/>
    <property type="match status" value="2"/>
</dbReference>
<dbReference type="InterPro" id="IPR036353">
    <property type="entry name" value="XPC-bd_sf"/>
</dbReference>
<dbReference type="AlphaFoldDB" id="A0A7J7JMU2"/>
<organism evidence="12 13">
    <name type="scientific">Bugula neritina</name>
    <name type="common">Brown bryozoan</name>
    <name type="synonym">Sertularia neritina</name>
    <dbReference type="NCBI Taxonomy" id="10212"/>
    <lineage>
        <taxon>Eukaryota</taxon>
        <taxon>Metazoa</taxon>
        <taxon>Spiralia</taxon>
        <taxon>Lophotrochozoa</taxon>
        <taxon>Bryozoa</taxon>
        <taxon>Gymnolaemata</taxon>
        <taxon>Cheilostomatida</taxon>
        <taxon>Flustrina</taxon>
        <taxon>Buguloidea</taxon>
        <taxon>Bugulidae</taxon>
        <taxon>Bugula</taxon>
    </lineage>
</organism>
<evidence type="ECO:0000256" key="4">
    <source>
        <dbReference type="ARBA" id="ARBA00022763"/>
    </source>
</evidence>
<dbReference type="InterPro" id="IPR000626">
    <property type="entry name" value="Ubiquitin-like_dom"/>
</dbReference>